<feature type="compositionally biased region" description="Polar residues" evidence="1">
    <location>
        <begin position="527"/>
        <end position="540"/>
    </location>
</feature>
<feature type="compositionally biased region" description="Low complexity" evidence="1">
    <location>
        <begin position="541"/>
        <end position="571"/>
    </location>
</feature>
<evidence type="ECO:0000313" key="3">
    <source>
        <dbReference type="Proteomes" id="UP001596409"/>
    </source>
</evidence>
<keyword evidence="3" id="KW-1185">Reference proteome</keyword>
<feature type="compositionally biased region" description="Low complexity" evidence="1">
    <location>
        <begin position="434"/>
        <end position="445"/>
    </location>
</feature>
<protein>
    <submittedName>
        <fullName evidence="2">Uncharacterized protein</fullName>
    </submittedName>
</protein>
<accession>A0ABW2DZW0</accession>
<dbReference type="EMBL" id="JBHSYM010000014">
    <property type="protein sequence ID" value="MFC7011580.1"/>
    <property type="molecule type" value="Genomic_DNA"/>
</dbReference>
<sequence length="871" mass="90585">MADALGEDGHDDATVAVAAGLEHSRDLWKRLSAVLDDCRRSGVAAVRLVWADAGADLPGRPAVARRIRDDWDLEVIAPAGPVVVAPGGTLFAPQVPERRHSPGGWWLFTPGLTPRPLGLRYPVPSWEDAAARLDADAVAGFVVEPVPAGVWIRGPGRLAESARAVGASLPVDGQRLAVVVGASGTPPVTAQALAELLSLLPPRARAAVRLLPGDGGDVLDIAQQAADLLGAEMEVLSGVPVLLESVDDRGSGESAVVLLGADGEPSWRPYVEAVACVPAHSGSVPAPRIVSWRPPAPGLTTEEESGVFSLDGTWQVAVTRAGLWVGSRGDRRPERTGRPLDPDRMWIDVGLPGQSLDDRFWSVLDTLLEELEPSVHGRTAVHLLGNCTVEGRRRLRQVTERRGLSLSYDEQASVIAEDPQAGAGEAAEPRPERSPAAGGDGAAQAPWHAEPMSVRIRHVPTTSPPVAQQSPATAPVNPAVSGSRKSDEARTPRPAMGTAPLPPGFAEAFAASRSVGVPRGRSVPVSWQTARTAPQEQNRTAAAPAEAPAAHGLPAPSSAPSSSASVRTAAAPVPPTPPSPTSAVTPVPARSPVTTTAAPSAAPVPPTAGVGTPVRITPSRRSGQADRQAVQAMAGDHWWQQQATVARLLTVMPGLRTQAQDQDAQADLIAVRCLLTLDEVPLSWTWLVQQLAAGSADALSYLACLASGLRRLPSYRGIVVRDAGVVPPTAAAPPTGTELCEPLPVGAFALNGAPPIGADRYVIWSVTGRRVANLLAPSPGAEGEEILFAPGTRFKVLATRGSPGAMTVLLRELADGDPTAQPGGLDAQDRGALEHLAQAADRVPRTAGAMPWPPRLTGRLAERHPRAGDGA</sequence>
<organism evidence="2 3">
    <name type="scientific">Streptomyces viridiviolaceus</name>
    <dbReference type="NCBI Taxonomy" id="68282"/>
    <lineage>
        <taxon>Bacteria</taxon>
        <taxon>Bacillati</taxon>
        <taxon>Actinomycetota</taxon>
        <taxon>Actinomycetes</taxon>
        <taxon>Kitasatosporales</taxon>
        <taxon>Streptomycetaceae</taxon>
        <taxon>Streptomyces</taxon>
    </lineage>
</organism>
<evidence type="ECO:0000256" key="1">
    <source>
        <dbReference type="SAM" id="MobiDB-lite"/>
    </source>
</evidence>
<feature type="compositionally biased region" description="Basic and acidic residues" evidence="1">
    <location>
        <begin position="860"/>
        <end position="871"/>
    </location>
</feature>
<proteinExistence type="predicted"/>
<dbReference type="RefSeq" id="WP_189879072.1">
    <property type="nucleotide sequence ID" value="NZ_BMWA01000031.1"/>
</dbReference>
<feature type="compositionally biased region" description="Low complexity" evidence="1">
    <location>
        <begin position="581"/>
        <end position="615"/>
    </location>
</feature>
<feature type="region of interest" description="Disordered" evidence="1">
    <location>
        <begin position="461"/>
        <end position="502"/>
    </location>
</feature>
<evidence type="ECO:0000313" key="2">
    <source>
        <dbReference type="EMBL" id="MFC7011580.1"/>
    </source>
</evidence>
<name>A0ABW2DZW0_9ACTN</name>
<feature type="region of interest" description="Disordered" evidence="1">
    <location>
        <begin position="843"/>
        <end position="871"/>
    </location>
</feature>
<dbReference type="Gene3D" id="3.90.176.10">
    <property type="entry name" value="Toxin ADP-ribosyltransferase, Chain A, domain 1"/>
    <property type="match status" value="1"/>
</dbReference>
<feature type="compositionally biased region" description="Polar residues" evidence="1">
    <location>
        <begin position="461"/>
        <end position="472"/>
    </location>
</feature>
<gene>
    <name evidence="2" type="ORF">ACFQMH_07590</name>
</gene>
<feature type="region of interest" description="Disordered" evidence="1">
    <location>
        <begin position="410"/>
        <end position="446"/>
    </location>
</feature>
<reference evidence="3" key="1">
    <citation type="journal article" date="2019" name="Int. J. Syst. Evol. Microbiol.">
        <title>The Global Catalogue of Microorganisms (GCM) 10K type strain sequencing project: providing services to taxonomists for standard genome sequencing and annotation.</title>
        <authorList>
            <consortium name="The Broad Institute Genomics Platform"/>
            <consortium name="The Broad Institute Genome Sequencing Center for Infectious Disease"/>
            <person name="Wu L."/>
            <person name="Ma J."/>
        </authorList>
    </citation>
    <scope>NUCLEOTIDE SEQUENCE [LARGE SCALE GENOMIC DNA]</scope>
    <source>
        <strain evidence="3">JCM 4855</strain>
    </source>
</reference>
<dbReference type="Proteomes" id="UP001596409">
    <property type="component" value="Unassembled WGS sequence"/>
</dbReference>
<comment type="caution">
    <text evidence="2">The sequence shown here is derived from an EMBL/GenBank/DDBJ whole genome shotgun (WGS) entry which is preliminary data.</text>
</comment>
<feature type="region of interest" description="Disordered" evidence="1">
    <location>
        <begin position="527"/>
        <end position="622"/>
    </location>
</feature>